<feature type="domain" description="4Fe-4S Wbl-type" evidence="12">
    <location>
        <begin position="66"/>
        <end position="123"/>
    </location>
</feature>
<dbReference type="GO" id="GO:0045892">
    <property type="term" value="P:negative regulation of DNA-templated transcription"/>
    <property type="evidence" value="ECO:0007669"/>
    <property type="project" value="TreeGrafter"/>
</dbReference>
<evidence type="ECO:0000256" key="7">
    <source>
        <dbReference type="ARBA" id="ARBA00023014"/>
    </source>
</evidence>
<dbReference type="InterPro" id="IPR003482">
    <property type="entry name" value="Whib"/>
</dbReference>
<keyword evidence="14" id="KW-1185">Reference proteome</keyword>
<dbReference type="GO" id="GO:0047134">
    <property type="term" value="F:protein-disulfide reductase [NAD(P)H] activity"/>
    <property type="evidence" value="ECO:0007669"/>
    <property type="project" value="TreeGrafter"/>
</dbReference>
<evidence type="ECO:0000313" key="14">
    <source>
        <dbReference type="Proteomes" id="UP000319769"/>
    </source>
</evidence>
<evidence type="ECO:0000259" key="12">
    <source>
        <dbReference type="PROSITE" id="PS51674"/>
    </source>
</evidence>
<keyword evidence="5" id="KW-0479">Metal-binding</keyword>
<dbReference type="Proteomes" id="UP000319769">
    <property type="component" value="Unassembled WGS sequence"/>
</dbReference>
<evidence type="ECO:0000256" key="10">
    <source>
        <dbReference type="ARBA" id="ARBA00023157"/>
    </source>
</evidence>
<dbReference type="PANTHER" id="PTHR38839">
    <property type="entry name" value="TRANSCRIPTIONAL REGULATOR WHID-RELATED"/>
    <property type="match status" value="1"/>
</dbReference>
<evidence type="ECO:0000256" key="3">
    <source>
        <dbReference type="ARBA" id="ARBA00006597"/>
    </source>
</evidence>
<dbReference type="InterPro" id="IPR034768">
    <property type="entry name" value="4FE4S_WBL"/>
</dbReference>
<evidence type="ECO:0000256" key="1">
    <source>
        <dbReference type="ARBA" id="ARBA00001966"/>
    </source>
</evidence>
<dbReference type="GO" id="GO:0045454">
    <property type="term" value="P:cell redox homeostasis"/>
    <property type="evidence" value="ECO:0007669"/>
    <property type="project" value="TreeGrafter"/>
</dbReference>
<keyword evidence="6" id="KW-0408">Iron</keyword>
<keyword evidence="8" id="KW-0805">Transcription regulation</keyword>
<keyword evidence="11" id="KW-0804">Transcription</keyword>
<dbReference type="PROSITE" id="PS51674">
    <property type="entry name" value="4FE4S_WBL"/>
    <property type="match status" value="1"/>
</dbReference>
<evidence type="ECO:0000256" key="9">
    <source>
        <dbReference type="ARBA" id="ARBA00023125"/>
    </source>
</evidence>
<dbReference type="GO" id="GO:0046872">
    <property type="term" value="F:metal ion binding"/>
    <property type="evidence" value="ECO:0007669"/>
    <property type="project" value="UniProtKB-KW"/>
</dbReference>
<dbReference type="AlphaFoldDB" id="A0A5N0VEK7"/>
<evidence type="ECO:0000256" key="8">
    <source>
        <dbReference type="ARBA" id="ARBA00023015"/>
    </source>
</evidence>
<sequence length="174" mass="19987">MRSVRNDASRPRRLLTPRITAAGASHHLGRLLPHNQSPPRPPRHDCALRREVLVQDNRPNWRRAAACRGRVDLDFIEPSPDEAVECRTLCSSCSVREPCLREALRNREPWGIWGGADAIDRELVAMSEGLPAPRILPPHGTNTRYAKHRCPCDACRQAHRIHERRRRRRQEGRT</sequence>
<evidence type="ECO:0000256" key="11">
    <source>
        <dbReference type="ARBA" id="ARBA00023163"/>
    </source>
</evidence>
<comment type="subcellular location">
    <subcellularLocation>
        <location evidence="2">Cytoplasm</location>
    </subcellularLocation>
</comment>
<name>A0A5N0VEK7_9PSEU</name>
<dbReference type="OrthoDB" id="3689886at2"/>
<proteinExistence type="inferred from homology"/>
<keyword evidence="4" id="KW-0004">4Fe-4S</keyword>
<evidence type="ECO:0000256" key="5">
    <source>
        <dbReference type="ARBA" id="ARBA00022723"/>
    </source>
</evidence>
<keyword evidence="7" id="KW-0411">Iron-sulfur</keyword>
<comment type="similarity">
    <text evidence="3">Belongs to the WhiB family.</text>
</comment>
<dbReference type="PANTHER" id="PTHR38839:SF2">
    <property type="entry name" value="TRANSCRIPTIONAL REGULATOR WHIB7-RELATED"/>
    <property type="match status" value="1"/>
</dbReference>
<comment type="caution">
    <text evidence="13">The sequence shown here is derived from an EMBL/GenBank/DDBJ whole genome shotgun (WGS) entry which is preliminary data.</text>
</comment>
<dbReference type="EMBL" id="VMNW02000008">
    <property type="protein sequence ID" value="KAA9164068.1"/>
    <property type="molecule type" value="Genomic_DNA"/>
</dbReference>
<keyword evidence="10" id="KW-1015">Disulfide bond</keyword>
<accession>A0A5N0VEK7</accession>
<dbReference type="GO" id="GO:0003677">
    <property type="term" value="F:DNA binding"/>
    <property type="evidence" value="ECO:0007669"/>
    <property type="project" value="UniProtKB-KW"/>
</dbReference>
<dbReference type="Pfam" id="PF02467">
    <property type="entry name" value="Whib"/>
    <property type="match status" value="1"/>
</dbReference>
<evidence type="ECO:0000256" key="2">
    <source>
        <dbReference type="ARBA" id="ARBA00004496"/>
    </source>
</evidence>
<protein>
    <submittedName>
        <fullName evidence="13">WhiB family transcriptional regulator</fullName>
    </submittedName>
</protein>
<keyword evidence="9" id="KW-0238">DNA-binding</keyword>
<dbReference type="GO" id="GO:0005737">
    <property type="term" value="C:cytoplasm"/>
    <property type="evidence" value="ECO:0007669"/>
    <property type="project" value="UniProtKB-SubCell"/>
</dbReference>
<dbReference type="GO" id="GO:0051539">
    <property type="term" value="F:4 iron, 4 sulfur cluster binding"/>
    <property type="evidence" value="ECO:0007669"/>
    <property type="project" value="UniProtKB-KW"/>
</dbReference>
<evidence type="ECO:0000313" key="13">
    <source>
        <dbReference type="EMBL" id="KAA9164068.1"/>
    </source>
</evidence>
<organism evidence="13 14">
    <name type="scientific">Amycolatopsis acidicola</name>
    <dbReference type="NCBI Taxonomy" id="2596893"/>
    <lineage>
        <taxon>Bacteria</taxon>
        <taxon>Bacillati</taxon>
        <taxon>Actinomycetota</taxon>
        <taxon>Actinomycetes</taxon>
        <taxon>Pseudonocardiales</taxon>
        <taxon>Pseudonocardiaceae</taxon>
        <taxon>Amycolatopsis</taxon>
    </lineage>
</organism>
<comment type="cofactor">
    <cofactor evidence="1">
        <name>[4Fe-4S] cluster</name>
        <dbReference type="ChEBI" id="CHEBI:49883"/>
    </cofactor>
</comment>
<gene>
    <name evidence="13" type="ORF">FPZ12_008090</name>
</gene>
<evidence type="ECO:0000256" key="4">
    <source>
        <dbReference type="ARBA" id="ARBA00022485"/>
    </source>
</evidence>
<reference evidence="13" key="1">
    <citation type="submission" date="2019-09" db="EMBL/GenBank/DDBJ databases">
        <authorList>
            <person name="Teo W.F.A."/>
            <person name="Duangmal K."/>
        </authorList>
    </citation>
    <scope>NUCLEOTIDE SEQUENCE [LARGE SCALE GENOMIC DNA]</scope>
    <source>
        <strain evidence="13">K81G1</strain>
    </source>
</reference>
<evidence type="ECO:0000256" key="6">
    <source>
        <dbReference type="ARBA" id="ARBA00023004"/>
    </source>
</evidence>